<dbReference type="Pfam" id="PF01239">
    <property type="entry name" value="PPTA"/>
    <property type="match status" value="5"/>
</dbReference>
<name>A0A428SSJ9_9HYPO</name>
<keyword evidence="6" id="KW-0808">Transferase</keyword>
<evidence type="ECO:0000256" key="7">
    <source>
        <dbReference type="ARBA" id="ARBA00022737"/>
    </source>
</evidence>
<evidence type="ECO:0000259" key="14">
    <source>
        <dbReference type="PROSITE" id="PS50177"/>
    </source>
</evidence>
<keyword evidence="8" id="KW-0460">Magnesium</keyword>
<accession>A0A428SSJ9</accession>
<comment type="cofactor">
    <cofactor evidence="1">
        <name>Mg(2+)</name>
        <dbReference type="ChEBI" id="CHEBI:18420"/>
    </cofactor>
</comment>
<gene>
    <name evidence="15" type="ORF">CEP52_013646</name>
</gene>
<dbReference type="Gene3D" id="3.10.450.50">
    <property type="match status" value="1"/>
</dbReference>
<keyword evidence="16" id="KW-1185">Reference proteome</keyword>
<dbReference type="GO" id="GO:0004660">
    <property type="term" value="F:protein farnesyltransferase activity"/>
    <property type="evidence" value="ECO:0007669"/>
    <property type="project" value="UniProtKB-EC"/>
</dbReference>
<dbReference type="PROSITE" id="PS51147">
    <property type="entry name" value="PFTA"/>
    <property type="match status" value="5"/>
</dbReference>
<evidence type="ECO:0000256" key="1">
    <source>
        <dbReference type="ARBA" id="ARBA00001946"/>
    </source>
</evidence>
<dbReference type="PROSITE" id="PS50177">
    <property type="entry name" value="NTF2_DOMAIN"/>
    <property type="match status" value="1"/>
</dbReference>
<dbReference type="PANTHER" id="PTHR11129:SF1">
    <property type="entry name" value="PROTEIN FARNESYLTRANSFERASE_GERANYLGERANYLTRANSFERASE TYPE-1 SUBUNIT ALPHA"/>
    <property type="match status" value="1"/>
</dbReference>
<dbReference type="EC" id="2.5.1.58" evidence="4"/>
<dbReference type="EC" id="2.5.1.59" evidence="3"/>
<dbReference type="InterPro" id="IPR018222">
    <property type="entry name" value="Nuclear_transport_factor_2_euk"/>
</dbReference>
<dbReference type="GO" id="GO:0005965">
    <property type="term" value="C:protein farnesyltransferase complex"/>
    <property type="evidence" value="ECO:0007669"/>
    <property type="project" value="TreeGrafter"/>
</dbReference>
<keyword evidence="5" id="KW-0637">Prenyltransferase</keyword>
<evidence type="ECO:0000256" key="13">
    <source>
        <dbReference type="ARBA" id="ARBA00043219"/>
    </source>
</evidence>
<dbReference type="STRING" id="1325735.A0A428SSJ9"/>
<dbReference type="Proteomes" id="UP000287144">
    <property type="component" value="Unassembled WGS sequence"/>
</dbReference>
<dbReference type="SUPFAM" id="SSF48439">
    <property type="entry name" value="Protein prenylyltransferase"/>
    <property type="match status" value="1"/>
</dbReference>
<dbReference type="GO" id="GO:0004662">
    <property type="term" value="F:CAAX-protein geranylgeranyltransferase activity"/>
    <property type="evidence" value="ECO:0007669"/>
    <property type="project" value="UniProtKB-EC"/>
</dbReference>
<reference evidence="15 16" key="1">
    <citation type="submission" date="2017-06" db="EMBL/GenBank/DDBJ databases">
        <title>Comparative genomic analysis of Ambrosia Fusariam Clade fungi.</title>
        <authorList>
            <person name="Stajich J.E."/>
            <person name="Carrillo J."/>
            <person name="Kijimoto T."/>
            <person name="Eskalen A."/>
            <person name="O'Donnell K."/>
            <person name="Kasson M."/>
        </authorList>
    </citation>
    <scope>NUCLEOTIDE SEQUENCE [LARGE SCALE GENOMIC DNA]</scope>
    <source>
        <strain evidence="15 16">NRRL62579</strain>
    </source>
</reference>
<comment type="similarity">
    <text evidence="2">Belongs to the protein prenyltransferase subunit alpha family.</text>
</comment>
<evidence type="ECO:0000256" key="12">
    <source>
        <dbReference type="ARBA" id="ARBA00043086"/>
    </source>
</evidence>
<dbReference type="EMBL" id="NKCK01000197">
    <property type="protein sequence ID" value="RSL92738.1"/>
    <property type="molecule type" value="Genomic_DNA"/>
</dbReference>
<dbReference type="GO" id="GO:0005953">
    <property type="term" value="C:CAAX-protein geranylgeranyltransferase complex"/>
    <property type="evidence" value="ECO:0007669"/>
    <property type="project" value="TreeGrafter"/>
</dbReference>
<dbReference type="Gene3D" id="1.25.40.120">
    <property type="entry name" value="Protein prenylyltransferase"/>
    <property type="match status" value="1"/>
</dbReference>
<evidence type="ECO:0000256" key="2">
    <source>
        <dbReference type="ARBA" id="ARBA00006734"/>
    </source>
</evidence>
<dbReference type="PANTHER" id="PTHR11129">
    <property type="entry name" value="PROTEIN FARNESYLTRANSFERASE ALPHA SUBUNIT/RAB GERANYLGERANYL TRANSFERASE ALPHA SUBUNIT"/>
    <property type="match status" value="1"/>
</dbReference>
<sequence length="685" mass="77690">MTLPDEDTQVRVASEAAEVFVTHFYQAVNKQSALLPFYINSSSRYPIPADISINGAVLSAPDDYTKLLEAQGQGAVYELESFDAHVVNPSFSMGAPENVYDGTKVEKNGGRMSILVNVMGKVQYGKGREAPQKMFHETFVLVPNWEAMVKNPPKGVKKWLIMSQNFRALIFSTTGTAGVMSKTQAAGQKVATPEPPPDTVSQRSEQRFYQTNPIEKRRQQVGLSSLSPAEKKTFTHTNLILPVANRRIPLSNRSERDFWKFVAKEGLPIRRLPRDYAWGKDRSGRDIGTYSPDELEQRGLKHAKLTSLQIQHRQFLRKREIAGGEASEEEVVKEKTRRKAMAALKRDLYGEITGALAQDPEWDDVIPIPQNEPEDALAQIAYPDDYAEAVSYLRAVMASDECSPRTLRLTEHVISMNPAHYTVWLFRFKIISVLKLSIPNEIKWLNEVALSNLKNYQIWNHRQLLMDYYYPLIEEDDATIRKLARSETQFITTMLAEDAKNYHVWSYRQYLVGKLSMWTMSELLSTQNHIEEDVRNNSAWSHRFYIVFSDPTASTSGSGPTEADPRVPAETIDREINYAKEKISLAPQNQSPWNYLFGVLAKGARPLTSVKEFAEGFVGALGEDAEEVRSSHALDFLAKLYDEGGDKDKAELCLRRLGEKWDPVREGYWKYRVTILKSGGEKAQE</sequence>
<protein>
    <recommendedName>
        <fullName evidence="9">Protein farnesyltransferase/geranylgeranyltransferase type-1 subunit alpha</fullName>
        <ecNumber evidence="4">2.5.1.58</ecNumber>
        <ecNumber evidence="3">2.5.1.59</ecNumber>
    </recommendedName>
    <alternativeName>
        <fullName evidence="12">CAAX farnesyltransferase subunit alpha</fullName>
    </alternativeName>
    <alternativeName>
        <fullName evidence="11">FTase-alpha</fullName>
    </alternativeName>
    <alternativeName>
        <fullName evidence="10">Ras proteins prenyltransferase subunit alpha</fullName>
    </alternativeName>
    <alternativeName>
        <fullName evidence="13">Type I protein geranyl-geranyltransferase subunit alpha</fullName>
    </alternativeName>
</protein>
<evidence type="ECO:0000313" key="15">
    <source>
        <dbReference type="EMBL" id="RSL92738.1"/>
    </source>
</evidence>
<evidence type="ECO:0000313" key="16">
    <source>
        <dbReference type="Proteomes" id="UP000287144"/>
    </source>
</evidence>
<comment type="caution">
    <text evidence="15">The sequence shown here is derived from an EMBL/GenBank/DDBJ whole genome shotgun (WGS) entry which is preliminary data.</text>
</comment>
<evidence type="ECO:0000256" key="6">
    <source>
        <dbReference type="ARBA" id="ARBA00022679"/>
    </source>
</evidence>
<proteinExistence type="inferred from homology"/>
<dbReference type="InterPro" id="IPR002088">
    <property type="entry name" value="Prenyl_trans_a"/>
</dbReference>
<evidence type="ECO:0000256" key="11">
    <source>
        <dbReference type="ARBA" id="ARBA00042436"/>
    </source>
</evidence>
<evidence type="ECO:0000256" key="4">
    <source>
        <dbReference type="ARBA" id="ARBA00012702"/>
    </source>
</evidence>
<organism evidence="15 16">
    <name type="scientific">Fusarium oligoseptatum</name>
    <dbReference type="NCBI Taxonomy" id="2604345"/>
    <lineage>
        <taxon>Eukaryota</taxon>
        <taxon>Fungi</taxon>
        <taxon>Dikarya</taxon>
        <taxon>Ascomycota</taxon>
        <taxon>Pezizomycotina</taxon>
        <taxon>Sordariomycetes</taxon>
        <taxon>Hypocreomycetidae</taxon>
        <taxon>Hypocreales</taxon>
        <taxon>Nectriaceae</taxon>
        <taxon>Fusarium</taxon>
        <taxon>Fusarium solani species complex</taxon>
    </lineage>
</organism>
<evidence type="ECO:0000256" key="3">
    <source>
        <dbReference type="ARBA" id="ARBA00012700"/>
    </source>
</evidence>
<dbReference type="SUPFAM" id="SSF54427">
    <property type="entry name" value="NTF2-like"/>
    <property type="match status" value="1"/>
</dbReference>
<keyword evidence="7" id="KW-0677">Repeat</keyword>
<dbReference type="InterPro" id="IPR032710">
    <property type="entry name" value="NTF2-like_dom_sf"/>
</dbReference>
<evidence type="ECO:0000256" key="9">
    <source>
        <dbReference type="ARBA" id="ARBA00040965"/>
    </source>
</evidence>
<dbReference type="AlphaFoldDB" id="A0A428SSJ9"/>
<feature type="domain" description="NTF2" evidence="14">
    <location>
        <begin position="16"/>
        <end position="168"/>
    </location>
</feature>
<evidence type="ECO:0000256" key="5">
    <source>
        <dbReference type="ARBA" id="ARBA00022602"/>
    </source>
</evidence>
<evidence type="ECO:0000256" key="10">
    <source>
        <dbReference type="ARBA" id="ARBA00041392"/>
    </source>
</evidence>
<evidence type="ECO:0000256" key="8">
    <source>
        <dbReference type="ARBA" id="ARBA00022842"/>
    </source>
</evidence>